<feature type="compositionally biased region" description="Basic and acidic residues" evidence="1">
    <location>
        <begin position="217"/>
        <end position="227"/>
    </location>
</feature>
<feature type="compositionally biased region" description="Basic and acidic residues" evidence="1">
    <location>
        <begin position="196"/>
        <end position="209"/>
    </location>
</feature>
<evidence type="ECO:0000313" key="2">
    <source>
        <dbReference type="EMBL" id="KNC86543.1"/>
    </source>
</evidence>
<dbReference type="AlphaFoldDB" id="A0A0L0GE60"/>
<evidence type="ECO:0000313" key="3">
    <source>
        <dbReference type="Proteomes" id="UP000054560"/>
    </source>
</evidence>
<keyword evidence="3" id="KW-1185">Reference proteome</keyword>
<accession>A0A0L0GE60</accession>
<evidence type="ECO:0000256" key="1">
    <source>
        <dbReference type="SAM" id="MobiDB-lite"/>
    </source>
</evidence>
<gene>
    <name evidence="2" type="ORF">SARC_01316</name>
</gene>
<feature type="region of interest" description="Disordered" evidence="1">
    <location>
        <begin position="350"/>
        <end position="376"/>
    </location>
</feature>
<protein>
    <submittedName>
        <fullName evidence="2">Uncharacterized protein</fullName>
    </submittedName>
</protein>
<name>A0A0L0GE60_9EUKA</name>
<organism evidence="2 3">
    <name type="scientific">Sphaeroforma arctica JP610</name>
    <dbReference type="NCBI Taxonomy" id="667725"/>
    <lineage>
        <taxon>Eukaryota</taxon>
        <taxon>Ichthyosporea</taxon>
        <taxon>Ichthyophonida</taxon>
        <taxon>Sphaeroforma</taxon>
    </lineage>
</organism>
<reference evidence="2 3" key="1">
    <citation type="submission" date="2011-02" db="EMBL/GenBank/DDBJ databases">
        <title>The Genome Sequence of Sphaeroforma arctica JP610.</title>
        <authorList>
            <consortium name="The Broad Institute Genome Sequencing Platform"/>
            <person name="Russ C."/>
            <person name="Cuomo C."/>
            <person name="Young S.K."/>
            <person name="Zeng Q."/>
            <person name="Gargeya S."/>
            <person name="Alvarado L."/>
            <person name="Berlin A."/>
            <person name="Chapman S.B."/>
            <person name="Chen Z."/>
            <person name="Freedman E."/>
            <person name="Gellesch M."/>
            <person name="Goldberg J."/>
            <person name="Griggs A."/>
            <person name="Gujja S."/>
            <person name="Heilman E."/>
            <person name="Heiman D."/>
            <person name="Howarth C."/>
            <person name="Mehta T."/>
            <person name="Neiman D."/>
            <person name="Pearson M."/>
            <person name="Roberts A."/>
            <person name="Saif S."/>
            <person name="Shea T."/>
            <person name="Shenoy N."/>
            <person name="Sisk P."/>
            <person name="Stolte C."/>
            <person name="Sykes S."/>
            <person name="White J."/>
            <person name="Yandava C."/>
            <person name="Burger G."/>
            <person name="Gray M.W."/>
            <person name="Holland P.W.H."/>
            <person name="King N."/>
            <person name="Lang F.B.F."/>
            <person name="Roger A.J."/>
            <person name="Ruiz-Trillo I."/>
            <person name="Haas B."/>
            <person name="Nusbaum C."/>
            <person name="Birren B."/>
        </authorList>
    </citation>
    <scope>NUCLEOTIDE SEQUENCE [LARGE SCALE GENOMIC DNA]</scope>
    <source>
        <strain evidence="2 3">JP610</strain>
    </source>
</reference>
<dbReference type="RefSeq" id="XP_014160445.1">
    <property type="nucleotide sequence ID" value="XM_014304970.1"/>
</dbReference>
<feature type="region of interest" description="Disordered" evidence="1">
    <location>
        <begin position="196"/>
        <end position="227"/>
    </location>
</feature>
<dbReference type="GeneID" id="25901820"/>
<feature type="compositionally biased region" description="Pro residues" evidence="1">
    <location>
        <begin position="352"/>
        <end position="375"/>
    </location>
</feature>
<sequence length="411" mass="46919">MHDAEIEMEAMNGANAKINIASRSSRSDHESVKCLHWINSQGMDCRAQDRQCQTPIHRAGDHCSAKFCCETSADIIDSKCDAWVHAKDIDCTMNTQDCYIYTDGYPGRYECSVQRCCDGPPPAQPKKCGEWAQKENVRCDVKKEQMCHSHGLMGYGKCSDEVCCYQEPTDPVVWCDEWVEDNNHQCEPRDDECFTEHSYKGDRPDRDDNSNPNRRRAAGERTRRSNAEEIKQCSKDHCCLPPQKIIKCKQWADEGNVHCDTNEQKECAVKDGHHRYNYAHTEGTEDCSEHVCCKRAEPSPSPVPVIKTCKHWVDKNIVACTPKDKRCTYEGYAGEYAMCSKKQCCESKKLKPPQPQPQLPQPPRPNPPQPYPPALPENEYVMKCREQVSAHECTRSGQSWLKLNRITFDDS</sequence>
<dbReference type="Proteomes" id="UP000054560">
    <property type="component" value="Unassembled WGS sequence"/>
</dbReference>
<dbReference type="EMBL" id="KQ241647">
    <property type="protein sequence ID" value="KNC86543.1"/>
    <property type="molecule type" value="Genomic_DNA"/>
</dbReference>
<proteinExistence type="predicted"/>